<accession>A0AA35SLV1</accession>
<comment type="caution">
    <text evidence="1">The sequence shown here is derived from an EMBL/GenBank/DDBJ whole genome shotgun (WGS) entry which is preliminary data.</text>
</comment>
<proteinExistence type="predicted"/>
<organism evidence="1 2">
    <name type="scientific">Geodia barretti</name>
    <name type="common">Barrett's horny sponge</name>
    <dbReference type="NCBI Taxonomy" id="519541"/>
    <lineage>
        <taxon>Eukaryota</taxon>
        <taxon>Metazoa</taxon>
        <taxon>Porifera</taxon>
        <taxon>Demospongiae</taxon>
        <taxon>Heteroscleromorpha</taxon>
        <taxon>Tetractinellida</taxon>
        <taxon>Astrophorina</taxon>
        <taxon>Geodiidae</taxon>
        <taxon>Geodia</taxon>
    </lineage>
</organism>
<dbReference type="GO" id="GO:0005737">
    <property type="term" value="C:cytoplasm"/>
    <property type="evidence" value="ECO:0007669"/>
    <property type="project" value="TreeGrafter"/>
</dbReference>
<keyword evidence="2" id="KW-1185">Reference proteome</keyword>
<dbReference type="SUPFAM" id="SSF48371">
    <property type="entry name" value="ARM repeat"/>
    <property type="match status" value="1"/>
</dbReference>
<evidence type="ECO:0000313" key="1">
    <source>
        <dbReference type="EMBL" id="CAI8032490.1"/>
    </source>
</evidence>
<reference evidence="1" key="1">
    <citation type="submission" date="2023-03" db="EMBL/GenBank/DDBJ databases">
        <authorList>
            <person name="Steffen K."/>
            <person name="Cardenas P."/>
        </authorList>
    </citation>
    <scope>NUCLEOTIDE SEQUENCE</scope>
</reference>
<name>A0AA35SLV1_GEOBA</name>
<dbReference type="AlphaFoldDB" id="A0AA35SLV1"/>
<gene>
    <name evidence="1" type="ORF">GBAR_LOCUS18366</name>
</gene>
<dbReference type="Pfam" id="PF08568">
    <property type="entry name" value="Kinetochor_Ybp2"/>
    <property type="match status" value="2"/>
</dbReference>
<dbReference type="InterPro" id="IPR016024">
    <property type="entry name" value="ARM-type_fold"/>
</dbReference>
<dbReference type="PANTHER" id="PTHR15430:SF1">
    <property type="entry name" value="GLOMULIN"/>
    <property type="match status" value="1"/>
</dbReference>
<dbReference type="GO" id="GO:0055105">
    <property type="term" value="F:ubiquitin-protein transferase inhibitor activity"/>
    <property type="evidence" value="ECO:0007669"/>
    <property type="project" value="TreeGrafter"/>
</dbReference>
<sequence length="577" mass="64206">MEDLKAAVEERNGDSQLLLVAVARSIDSGQSQAVSSLFLQHRDVVKALGWDLLSLLTPHLPPNLPPSPSSPIWQLITLISETCSAKEMCLAFLEQLEAVSPSPPLFFHLLTPLLTVLVRLGVGDGRRHLSTLRSVRSLTARVYPSLEEEEEEEGFSPLTAARLVVSLVGPFTAHIHHQFTSQMAPLQTYWSPLQRETACLLLVLLAQPLVSRNLSRHGSEGRTTAETIMRGVVRCHCGCLQLLETGEQSDLIPAHHRPDDDDDDYDSSSPFDIPLVGVACFVYLVLVEGVESSYLPSPLHPHHLLHTSLTHTLTLLHRQERHSVLKGLSLLETVVKRVETDSLPRHLLSHSRYLDTAKSLVDIMVTCPHKTLRQRSLSLLPSLVQRFASPGRHTVYRCLLRECGHAGVQGMLIHCLKNEVDHALLSGEVSSPFLGPEFIPLLQEVMSFPSDSELLRQTDRVMGGLNFLRYLLIRDKPDSNMTGVWSLVDEVRSKFTSPVRLSLERNKVHIRGERKTLRQGGGGKGGEGPEVTVEVAGEEVPEINPEEQARILQLAEHQLDMLECVLVRVEELLEHKS</sequence>
<dbReference type="Proteomes" id="UP001174909">
    <property type="component" value="Unassembled WGS sequence"/>
</dbReference>
<protein>
    <submittedName>
        <fullName evidence="1">Glomulin</fullName>
    </submittedName>
</protein>
<dbReference type="InterPro" id="IPR013877">
    <property type="entry name" value="YAP-bd/ALF4/Glomulin"/>
</dbReference>
<dbReference type="EMBL" id="CASHTH010002604">
    <property type="protein sequence ID" value="CAI8032490.1"/>
    <property type="molecule type" value="Genomic_DNA"/>
</dbReference>
<dbReference type="PANTHER" id="PTHR15430">
    <property type="entry name" value="GLOMULIN"/>
    <property type="match status" value="1"/>
</dbReference>
<dbReference type="InterPro" id="IPR019516">
    <property type="entry name" value="Glomulin/ALF4"/>
</dbReference>
<evidence type="ECO:0000313" key="2">
    <source>
        <dbReference type="Proteomes" id="UP001174909"/>
    </source>
</evidence>